<comment type="caution">
    <text evidence="7">The sequence shown here is derived from an EMBL/GenBank/DDBJ whole genome shotgun (WGS) entry which is preliminary data.</text>
</comment>
<dbReference type="InterPro" id="IPR011006">
    <property type="entry name" value="CheY-like_superfamily"/>
</dbReference>
<evidence type="ECO:0000256" key="3">
    <source>
        <dbReference type="ARBA" id="ARBA00022553"/>
    </source>
</evidence>
<dbReference type="PROSITE" id="PS50109">
    <property type="entry name" value="HIS_KIN"/>
    <property type="match status" value="1"/>
</dbReference>
<evidence type="ECO:0000259" key="6">
    <source>
        <dbReference type="PROSITE" id="PS50110"/>
    </source>
</evidence>
<dbReference type="Gene3D" id="1.10.287.130">
    <property type="match status" value="1"/>
</dbReference>
<dbReference type="Pfam" id="PF00072">
    <property type="entry name" value="Response_reg"/>
    <property type="match status" value="1"/>
</dbReference>
<dbReference type="Gene3D" id="3.30.450.20">
    <property type="entry name" value="PAS domain"/>
    <property type="match status" value="1"/>
</dbReference>
<accession>A0A0R0CR73</accession>
<dbReference type="InterPro" id="IPR005467">
    <property type="entry name" value="His_kinase_dom"/>
</dbReference>
<organism evidence="7 8">
    <name type="scientific">Stenotrophomonas terrae</name>
    <dbReference type="NCBI Taxonomy" id="405446"/>
    <lineage>
        <taxon>Bacteria</taxon>
        <taxon>Pseudomonadati</taxon>
        <taxon>Pseudomonadota</taxon>
        <taxon>Gammaproteobacteria</taxon>
        <taxon>Lysobacterales</taxon>
        <taxon>Lysobacteraceae</taxon>
        <taxon>Stenotrophomonas</taxon>
    </lineage>
</organism>
<dbReference type="SMART" id="SM00387">
    <property type="entry name" value="HATPase_c"/>
    <property type="match status" value="1"/>
</dbReference>
<name>A0A0R0CR73_9GAMM</name>
<dbReference type="SUPFAM" id="SSF55785">
    <property type="entry name" value="PYP-like sensor domain (PAS domain)"/>
    <property type="match status" value="1"/>
</dbReference>
<proteinExistence type="predicted"/>
<dbReference type="GO" id="GO:0000155">
    <property type="term" value="F:phosphorelay sensor kinase activity"/>
    <property type="evidence" value="ECO:0007669"/>
    <property type="project" value="InterPro"/>
</dbReference>
<dbReference type="Pfam" id="PF08447">
    <property type="entry name" value="PAS_3"/>
    <property type="match status" value="1"/>
</dbReference>
<dbReference type="PRINTS" id="PR00344">
    <property type="entry name" value="BCTRLSENSOR"/>
</dbReference>
<dbReference type="InterPro" id="IPR036890">
    <property type="entry name" value="HATPase_C_sf"/>
</dbReference>
<dbReference type="InterPro" id="IPR004358">
    <property type="entry name" value="Sig_transdc_His_kin-like_C"/>
</dbReference>
<evidence type="ECO:0000256" key="1">
    <source>
        <dbReference type="ARBA" id="ARBA00000085"/>
    </source>
</evidence>
<dbReference type="NCBIfam" id="TIGR00229">
    <property type="entry name" value="sensory_box"/>
    <property type="match status" value="1"/>
</dbReference>
<evidence type="ECO:0000256" key="4">
    <source>
        <dbReference type="PROSITE-ProRule" id="PRU00169"/>
    </source>
</evidence>
<dbReference type="PROSITE" id="PS50110">
    <property type="entry name" value="RESPONSE_REGULATORY"/>
    <property type="match status" value="1"/>
</dbReference>
<gene>
    <name evidence="7" type="ORF">ABB27_08620</name>
</gene>
<dbReference type="AlphaFoldDB" id="A0A0R0CR73"/>
<dbReference type="PATRIC" id="fig|405446.3.peg.1171"/>
<dbReference type="EC" id="2.7.13.3" evidence="2"/>
<evidence type="ECO:0000313" key="8">
    <source>
        <dbReference type="Proteomes" id="UP000051863"/>
    </source>
</evidence>
<dbReference type="SUPFAM" id="SSF47384">
    <property type="entry name" value="Homodimeric domain of signal transducing histidine kinase"/>
    <property type="match status" value="1"/>
</dbReference>
<dbReference type="InterPro" id="IPR003594">
    <property type="entry name" value="HATPase_dom"/>
</dbReference>
<protein>
    <recommendedName>
        <fullName evidence="2">histidine kinase</fullName>
        <ecNumber evidence="2">2.7.13.3</ecNumber>
    </recommendedName>
</protein>
<keyword evidence="8" id="KW-1185">Reference proteome</keyword>
<feature type="domain" description="Response regulatory" evidence="6">
    <location>
        <begin position="506"/>
        <end position="621"/>
    </location>
</feature>
<dbReference type="Gene3D" id="3.30.565.10">
    <property type="entry name" value="Histidine kinase-like ATPase, C-terminal domain"/>
    <property type="match status" value="1"/>
</dbReference>
<evidence type="ECO:0000259" key="5">
    <source>
        <dbReference type="PROSITE" id="PS50109"/>
    </source>
</evidence>
<dbReference type="SMART" id="SM00448">
    <property type="entry name" value="REC"/>
    <property type="match status" value="1"/>
</dbReference>
<dbReference type="CDD" id="cd00130">
    <property type="entry name" value="PAS"/>
    <property type="match status" value="1"/>
</dbReference>
<reference evidence="7 8" key="1">
    <citation type="submission" date="2015-05" db="EMBL/GenBank/DDBJ databases">
        <title>Genome sequencing and analysis of members of genus Stenotrophomonas.</title>
        <authorList>
            <person name="Patil P.P."/>
            <person name="Midha S."/>
            <person name="Patil P.B."/>
        </authorList>
    </citation>
    <scope>NUCLEOTIDE SEQUENCE [LARGE SCALE GENOMIC DNA]</scope>
    <source>
        <strain evidence="7 8">DSM 18941</strain>
    </source>
</reference>
<dbReference type="EMBL" id="LDJJ01000028">
    <property type="protein sequence ID" value="KRG67635.1"/>
    <property type="molecule type" value="Genomic_DNA"/>
</dbReference>
<comment type="catalytic activity">
    <reaction evidence="1">
        <text>ATP + protein L-histidine = ADP + protein N-phospho-L-histidine.</text>
        <dbReference type="EC" id="2.7.13.3"/>
    </reaction>
</comment>
<dbReference type="InterPro" id="IPR013655">
    <property type="entry name" value="PAS_fold_3"/>
</dbReference>
<dbReference type="InterPro" id="IPR003661">
    <property type="entry name" value="HisK_dim/P_dom"/>
</dbReference>
<dbReference type="InterPro" id="IPR035965">
    <property type="entry name" value="PAS-like_dom_sf"/>
</dbReference>
<feature type="modified residue" description="4-aspartylphosphate" evidence="4">
    <location>
        <position position="556"/>
    </location>
</feature>
<sequence length="642" mass="69663">MIDSVSRNILFSNDAFLRFFKDLQVVAGKNVFIEIAVLSEAVSAAAESGAMAAVECTHTNARFELSPLLHSEQRPALLQCVVSPLTAMTLVPSGEGAATPAALLVNEGYRRILDHFPHNVWLCTVKGELFWTNRASNLFTYGKAEVHDADNTRYITKIHPEDLTSAGAALAQAMSRGHMEHPHRYRLRDHSGVYHWFQFSMAPVFDAQGMPIYWVGTSINIQAVHEAELVAAAHIEQLRQRSAAHEGRALESQRVLAQQHKMELVSHLAGGVAHDLNNLLHVMGINIELMRVQMQPEAVLPYLRILEGCLKKAGRLSTQLAGFSGRMPQNAAALEPQALVSDIQDLLAKAVGAEVRLTVELEHGLQAVFVDKAYLENALINLAINARDAMDGRGTMLLHVGMRSRPGPAGVAADYVMFEVEDSGTGIAADLRERVFDPFFTTKSSDKGSGLGLTMVKTFVENSNGHVSIESTPGVGTRVALYLPVSRVPVETVAEDTPRQQQGAGRILLVEDDDSVREAMNSILNQLGYDTIPSFSSDHAVTLLQSGMRPDLIISDIRMPGRLTVLDLIAVVEAQIGTPIIFATGYSADVVIKEGLVNDRYPVLFKPFSAADISVRIQTALGQHPQIGNGGAVTTDATPPLG</sequence>
<dbReference type="Gene3D" id="3.40.50.2300">
    <property type="match status" value="1"/>
</dbReference>
<evidence type="ECO:0000313" key="7">
    <source>
        <dbReference type="EMBL" id="KRG67635.1"/>
    </source>
</evidence>
<dbReference type="SUPFAM" id="SSF55874">
    <property type="entry name" value="ATPase domain of HSP90 chaperone/DNA topoisomerase II/histidine kinase"/>
    <property type="match status" value="1"/>
</dbReference>
<evidence type="ECO:0000256" key="2">
    <source>
        <dbReference type="ARBA" id="ARBA00012438"/>
    </source>
</evidence>
<dbReference type="PANTHER" id="PTHR43065">
    <property type="entry name" value="SENSOR HISTIDINE KINASE"/>
    <property type="match status" value="1"/>
</dbReference>
<dbReference type="SUPFAM" id="SSF52172">
    <property type="entry name" value="CheY-like"/>
    <property type="match status" value="1"/>
</dbReference>
<dbReference type="InterPro" id="IPR000014">
    <property type="entry name" value="PAS"/>
</dbReference>
<dbReference type="CDD" id="cd00082">
    <property type="entry name" value="HisKA"/>
    <property type="match status" value="1"/>
</dbReference>
<dbReference type="PANTHER" id="PTHR43065:SF42">
    <property type="entry name" value="TWO-COMPONENT SENSOR PPRA"/>
    <property type="match status" value="1"/>
</dbReference>
<dbReference type="InterPro" id="IPR036097">
    <property type="entry name" value="HisK_dim/P_sf"/>
</dbReference>
<dbReference type="Proteomes" id="UP000051863">
    <property type="component" value="Unassembled WGS sequence"/>
</dbReference>
<feature type="domain" description="Histidine kinase" evidence="5">
    <location>
        <begin position="271"/>
        <end position="487"/>
    </location>
</feature>
<keyword evidence="3 4" id="KW-0597">Phosphoprotein</keyword>
<dbReference type="Pfam" id="PF02518">
    <property type="entry name" value="HATPase_c"/>
    <property type="match status" value="1"/>
</dbReference>
<dbReference type="InterPro" id="IPR001789">
    <property type="entry name" value="Sig_transdc_resp-reg_receiver"/>
</dbReference>